<dbReference type="Proteomes" id="UP000707535">
    <property type="component" value="Unassembled WGS sequence"/>
</dbReference>
<protein>
    <submittedName>
        <fullName evidence="1">Uncharacterized protein</fullName>
    </submittedName>
</protein>
<sequence length="88" mass="10248">MSKYFLVNNKQEWDWLMQKFEENSEIKWLAGGEPTSFKPLTYVKRIVNLDEDELNLTYAALSDYENSGLVSTDQIIEVDKLMEGENHG</sequence>
<dbReference type="EMBL" id="DYXG01000018">
    <property type="protein sequence ID" value="HJE96349.1"/>
    <property type="molecule type" value="Genomic_DNA"/>
</dbReference>
<evidence type="ECO:0000313" key="2">
    <source>
        <dbReference type="Proteomes" id="UP000707535"/>
    </source>
</evidence>
<reference evidence="1" key="1">
    <citation type="journal article" date="2021" name="PeerJ">
        <title>Extensive microbial diversity within the chicken gut microbiome revealed by metagenomics and culture.</title>
        <authorList>
            <person name="Gilroy R."/>
            <person name="Ravi A."/>
            <person name="Getino M."/>
            <person name="Pursley I."/>
            <person name="Horton D.L."/>
            <person name="Alikhan N.F."/>
            <person name="Baker D."/>
            <person name="Gharbi K."/>
            <person name="Hall N."/>
            <person name="Watson M."/>
            <person name="Adriaenssens E.M."/>
            <person name="Foster-Nyarko E."/>
            <person name="Jarju S."/>
            <person name="Secka A."/>
            <person name="Antonio M."/>
            <person name="Oren A."/>
            <person name="Chaudhuri R.R."/>
            <person name="La Ragione R."/>
            <person name="Hildebrand F."/>
            <person name="Pallen M.J."/>
        </authorList>
    </citation>
    <scope>NUCLEOTIDE SEQUENCE</scope>
    <source>
        <strain evidence="1">CHK174-6876</strain>
    </source>
</reference>
<name>A0A921F7B7_9LACO</name>
<organism evidence="1 2">
    <name type="scientific">Ligilactobacillus acidipiscis</name>
    <dbReference type="NCBI Taxonomy" id="89059"/>
    <lineage>
        <taxon>Bacteria</taxon>
        <taxon>Bacillati</taxon>
        <taxon>Bacillota</taxon>
        <taxon>Bacilli</taxon>
        <taxon>Lactobacillales</taxon>
        <taxon>Lactobacillaceae</taxon>
        <taxon>Ligilactobacillus</taxon>
    </lineage>
</organism>
<evidence type="ECO:0000313" key="1">
    <source>
        <dbReference type="EMBL" id="HJE96349.1"/>
    </source>
</evidence>
<accession>A0A921F7B7</accession>
<comment type="caution">
    <text evidence="1">The sequence shown here is derived from an EMBL/GenBank/DDBJ whole genome shotgun (WGS) entry which is preliminary data.</text>
</comment>
<proteinExistence type="predicted"/>
<reference evidence="1" key="2">
    <citation type="submission" date="2021-09" db="EMBL/GenBank/DDBJ databases">
        <authorList>
            <person name="Gilroy R."/>
        </authorList>
    </citation>
    <scope>NUCLEOTIDE SEQUENCE</scope>
    <source>
        <strain evidence="1">CHK174-6876</strain>
    </source>
</reference>
<gene>
    <name evidence="1" type="ORF">K8V00_01895</name>
</gene>
<dbReference type="AlphaFoldDB" id="A0A921F7B7"/>